<keyword evidence="1" id="KW-0805">Transcription regulation</keyword>
<evidence type="ECO:0000256" key="1">
    <source>
        <dbReference type="ARBA" id="ARBA00023015"/>
    </source>
</evidence>
<dbReference type="Pfam" id="PF07729">
    <property type="entry name" value="FCD"/>
    <property type="match status" value="1"/>
</dbReference>
<dbReference type="InterPro" id="IPR036388">
    <property type="entry name" value="WH-like_DNA-bd_sf"/>
</dbReference>
<proteinExistence type="predicted"/>
<evidence type="ECO:0000256" key="3">
    <source>
        <dbReference type="ARBA" id="ARBA00023163"/>
    </source>
</evidence>
<organism evidence="5 6">
    <name type="scientific">Pseudomonas fluorescens NCIMB 11764</name>
    <dbReference type="NCBI Taxonomy" id="1221522"/>
    <lineage>
        <taxon>Bacteria</taxon>
        <taxon>Pseudomonadati</taxon>
        <taxon>Pseudomonadota</taxon>
        <taxon>Gammaproteobacteria</taxon>
        <taxon>Pseudomonadales</taxon>
        <taxon>Pseudomonadaceae</taxon>
        <taxon>Pseudomonas</taxon>
    </lineage>
</organism>
<dbReference type="Proteomes" id="UP000017175">
    <property type="component" value="Chromosome"/>
</dbReference>
<dbReference type="SUPFAM" id="SSF48008">
    <property type="entry name" value="GntR ligand-binding domain-like"/>
    <property type="match status" value="1"/>
</dbReference>
<dbReference type="SMART" id="SM00345">
    <property type="entry name" value="HTH_GNTR"/>
    <property type="match status" value="1"/>
</dbReference>
<evidence type="ECO:0000256" key="2">
    <source>
        <dbReference type="ARBA" id="ARBA00023125"/>
    </source>
</evidence>
<dbReference type="AlphaFoldDB" id="A0A0K1QWD4"/>
<dbReference type="SUPFAM" id="SSF46785">
    <property type="entry name" value="Winged helix' DNA-binding domain"/>
    <property type="match status" value="1"/>
</dbReference>
<evidence type="ECO:0000313" key="6">
    <source>
        <dbReference type="Proteomes" id="UP000017175"/>
    </source>
</evidence>
<keyword evidence="2" id="KW-0238">DNA-binding</keyword>
<dbReference type="RefSeq" id="WP_017337412.1">
    <property type="nucleotide sequence ID" value="NZ_CP010945.1"/>
</dbReference>
<dbReference type="Pfam" id="PF00392">
    <property type="entry name" value="GntR"/>
    <property type="match status" value="1"/>
</dbReference>
<dbReference type="OrthoDB" id="9784718at2"/>
<dbReference type="CDD" id="cd07377">
    <property type="entry name" value="WHTH_GntR"/>
    <property type="match status" value="1"/>
</dbReference>
<evidence type="ECO:0000313" key="5">
    <source>
        <dbReference type="EMBL" id="AKV10071.1"/>
    </source>
</evidence>
<dbReference type="PANTHER" id="PTHR43537:SF5">
    <property type="entry name" value="UXU OPERON TRANSCRIPTIONAL REGULATOR"/>
    <property type="match status" value="1"/>
</dbReference>
<dbReference type="InterPro" id="IPR000524">
    <property type="entry name" value="Tscrpt_reg_HTH_GntR"/>
</dbReference>
<dbReference type="InterPro" id="IPR008920">
    <property type="entry name" value="TF_FadR/GntR_C"/>
</dbReference>
<sequence length="234" mass="25604">MKFLSPLPGSVRSAPDLVALRLREAIFTGELRPGDQLPPEIDLARGFGIALMTVRVALNALKDMGLLATVRGRNGGTFVTNDVGERIAEAARQSPLTKVELRDLTDWRRAISGEACFLTASRASAEDRVAIQTAGDNFDQLLPKFPDVRFADARLHSLIAETSKSENLLRGEIEIQRILTEVILAIEKPRGSKHLTSFSHDPIIKAIAQGNGNAAREAMLNHAEDTFTWVTLLL</sequence>
<dbReference type="EMBL" id="CP010945">
    <property type="protein sequence ID" value="AKV10071.1"/>
    <property type="molecule type" value="Genomic_DNA"/>
</dbReference>
<protein>
    <recommendedName>
        <fullName evidence="4">HTH gntR-type domain-containing protein</fullName>
    </recommendedName>
</protein>
<feature type="domain" description="HTH gntR-type" evidence="4">
    <location>
        <begin position="12"/>
        <end position="82"/>
    </location>
</feature>
<dbReference type="eggNOG" id="COG2186">
    <property type="taxonomic scope" value="Bacteria"/>
</dbReference>
<dbReference type="InterPro" id="IPR036390">
    <property type="entry name" value="WH_DNA-bd_sf"/>
</dbReference>
<reference evidence="5 6" key="1">
    <citation type="journal article" date="2012" name="J. Bacteriol.">
        <title>Draft genome sequence of the cyanide-utilizing bacterium Pseudomonas fluorescens strain NCIMB 11764.</title>
        <authorList>
            <person name="Vilo C.A."/>
            <person name="Benedik M.J."/>
            <person name="Kunz D.A."/>
            <person name="Dong Q."/>
        </authorList>
    </citation>
    <scope>NUCLEOTIDE SEQUENCE [LARGE SCALE GENOMIC DNA]</scope>
    <source>
        <strain evidence="5 6">NCIMB 11764</strain>
    </source>
</reference>
<dbReference type="InterPro" id="IPR011711">
    <property type="entry name" value="GntR_C"/>
</dbReference>
<keyword evidence="3" id="KW-0804">Transcription</keyword>
<dbReference type="GO" id="GO:0003677">
    <property type="term" value="F:DNA binding"/>
    <property type="evidence" value="ECO:0007669"/>
    <property type="project" value="UniProtKB-KW"/>
</dbReference>
<evidence type="ECO:0000259" key="4">
    <source>
        <dbReference type="PROSITE" id="PS50949"/>
    </source>
</evidence>
<dbReference type="Gene3D" id="1.10.10.10">
    <property type="entry name" value="Winged helix-like DNA-binding domain superfamily/Winged helix DNA-binding domain"/>
    <property type="match status" value="1"/>
</dbReference>
<dbReference type="SMART" id="SM00895">
    <property type="entry name" value="FCD"/>
    <property type="match status" value="1"/>
</dbReference>
<dbReference type="Gene3D" id="1.20.120.530">
    <property type="entry name" value="GntR ligand-binding domain-like"/>
    <property type="match status" value="1"/>
</dbReference>
<gene>
    <name evidence="5" type="ORF">B723_28190</name>
</gene>
<dbReference type="PANTHER" id="PTHR43537">
    <property type="entry name" value="TRANSCRIPTIONAL REGULATOR, GNTR FAMILY"/>
    <property type="match status" value="1"/>
</dbReference>
<dbReference type="PROSITE" id="PS50949">
    <property type="entry name" value="HTH_GNTR"/>
    <property type="match status" value="1"/>
</dbReference>
<name>A0A0K1QWD4_PSEFL</name>
<accession>A0A0K1QWD4</accession>
<dbReference type="GO" id="GO:0003700">
    <property type="term" value="F:DNA-binding transcription factor activity"/>
    <property type="evidence" value="ECO:0007669"/>
    <property type="project" value="InterPro"/>
</dbReference>